<protein>
    <submittedName>
        <fullName evidence="3">Amidohydrolase family protein</fullName>
    </submittedName>
</protein>
<comment type="caution">
    <text evidence="3">The sequence shown here is derived from an EMBL/GenBank/DDBJ whole genome shotgun (WGS) entry which is preliminary data.</text>
</comment>
<gene>
    <name evidence="3" type="ORF">POL25_19135</name>
</gene>
<dbReference type="RefSeq" id="WP_272087539.1">
    <property type="nucleotide sequence ID" value="NZ_JAQNDL010000002.1"/>
</dbReference>
<keyword evidence="4" id="KW-1185">Reference proteome</keyword>
<evidence type="ECO:0000313" key="3">
    <source>
        <dbReference type="EMBL" id="MDC0719027.1"/>
    </source>
</evidence>
<keyword evidence="1" id="KW-0732">Signal</keyword>
<evidence type="ECO:0000259" key="2">
    <source>
        <dbReference type="Pfam" id="PF01979"/>
    </source>
</evidence>
<dbReference type="InterPro" id="IPR057744">
    <property type="entry name" value="OTAase-like"/>
</dbReference>
<dbReference type="InterPro" id="IPR006680">
    <property type="entry name" value="Amidohydro-rel"/>
</dbReference>
<organism evidence="3 4">
    <name type="scientific">Nannocystis bainbridge</name>
    <dbReference type="NCBI Taxonomy" id="2995303"/>
    <lineage>
        <taxon>Bacteria</taxon>
        <taxon>Pseudomonadati</taxon>
        <taxon>Myxococcota</taxon>
        <taxon>Polyangia</taxon>
        <taxon>Nannocystales</taxon>
        <taxon>Nannocystaceae</taxon>
        <taxon>Nannocystis</taxon>
    </lineage>
</organism>
<evidence type="ECO:0000256" key="1">
    <source>
        <dbReference type="SAM" id="SignalP"/>
    </source>
</evidence>
<dbReference type="EMBL" id="JAQNDL010000002">
    <property type="protein sequence ID" value="MDC0719027.1"/>
    <property type="molecule type" value="Genomic_DNA"/>
</dbReference>
<dbReference type="SUPFAM" id="SSF51556">
    <property type="entry name" value="Metallo-dependent hydrolases"/>
    <property type="match status" value="1"/>
</dbReference>
<dbReference type="Gene3D" id="3.20.20.140">
    <property type="entry name" value="Metal-dependent hydrolases"/>
    <property type="match status" value="1"/>
</dbReference>
<proteinExistence type="predicted"/>
<dbReference type="PANTHER" id="PTHR43135">
    <property type="entry name" value="ALPHA-D-RIBOSE 1-METHYLPHOSPHONATE 5-TRIPHOSPHATE DIPHOSPHATASE"/>
    <property type="match status" value="1"/>
</dbReference>
<dbReference type="SUPFAM" id="SSF51338">
    <property type="entry name" value="Composite domain of metallo-dependent hydrolases"/>
    <property type="match status" value="1"/>
</dbReference>
<dbReference type="PANTHER" id="PTHR43135:SF3">
    <property type="entry name" value="ALPHA-D-RIBOSE 1-METHYLPHOSPHONATE 5-TRIPHOSPHATE DIPHOSPHATASE"/>
    <property type="match status" value="1"/>
</dbReference>
<feature type="signal peptide" evidence="1">
    <location>
        <begin position="1"/>
        <end position="25"/>
    </location>
</feature>
<dbReference type="InterPro" id="IPR011059">
    <property type="entry name" value="Metal-dep_hydrolase_composite"/>
</dbReference>
<dbReference type="Proteomes" id="UP001221686">
    <property type="component" value="Unassembled WGS sequence"/>
</dbReference>
<reference evidence="3 4" key="1">
    <citation type="submission" date="2022-11" db="EMBL/GenBank/DDBJ databases">
        <title>Minimal conservation of predation-associated metabolite biosynthetic gene clusters underscores biosynthetic potential of Myxococcota including descriptions for ten novel species: Archangium lansinium sp. nov., Myxococcus landrumus sp. nov., Nannocystis bai.</title>
        <authorList>
            <person name="Ahearne A."/>
            <person name="Stevens C."/>
            <person name="Dowd S."/>
        </authorList>
    </citation>
    <scope>NUCLEOTIDE SEQUENCE [LARGE SCALE GENOMIC DNA]</scope>
    <source>
        <strain evidence="3 4">BB15-2</strain>
    </source>
</reference>
<dbReference type="InterPro" id="IPR032466">
    <property type="entry name" value="Metal_Hydrolase"/>
</dbReference>
<evidence type="ECO:0000313" key="4">
    <source>
        <dbReference type="Proteomes" id="UP001221686"/>
    </source>
</evidence>
<dbReference type="InterPro" id="IPR051781">
    <property type="entry name" value="Metallo-dep_Hydrolase"/>
</dbReference>
<feature type="domain" description="Amidohydrolase-related" evidence="2">
    <location>
        <begin position="86"/>
        <end position="426"/>
    </location>
</feature>
<dbReference type="Pfam" id="PF01979">
    <property type="entry name" value="Amidohydro_1"/>
    <property type="match status" value="1"/>
</dbReference>
<dbReference type="Gene3D" id="2.30.40.10">
    <property type="entry name" value="Urease, subunit C, domain 1"/>
    <property type="match status" value="1"/>
</dbReference>
<accession>A0ABT5E2Q1</accession>
<sequence>MRRLAALAALALAITCLWGQPAASAAAPAPVPDKAYLLRPARVFDGEAAREGWVVLVRGERIAAVGPAAQVGVPADAEPIELANTTLLPGLIEGHSHLLLHPYDETSWNDQVLREPLTVRVARATNHARDALLAGFTTVRDLGTEGAAEADVGLKQAIRQGIIPGPRVVTTTRAIVATGTYAPRGFAPAWHVPQGAEEADGEDLVRVVRGQIARGADWIKVYGDYAWGPKGEALPTFSLAEMQRIVATARDGRRPVVVHASTPEGMKRAVLAGAETIEHGDGGTAEVFKLMAKRGVYLCPTLAATDAVQQYAGWKPGVGPEPQAIRDKRASFRAALTAGVPICFGSDVGVFRHGDNARELELMVDYGMKPIQALRAATSVNARMLHMADSIGQVKVGLLADLVAVEGDPTRTISAVRQVRFVMKGGAIHRR</sequence>
<feature type="chain" id="PRO_5045132466" evidence="1">
    <location>
        <begin position="26"/>
        <end position="431"/>
    </location>
</feature>
<dbReference type="CDD" id="cd01299">
    <property type="entry name" value="Met_dep_hydrolase_A"/>
    <property type="match status" value="1"/>
</dbReference>
<name>A0ABT5E2Q1_9BACT</name>